<dbReference type="PANTHER" id="PTHR12592:SF0">
    <property type="entry name" value="ATP-DEPENDENT (S)-NAD(P)H-HYDRATE DEHYDRATASE"/>
    <property type="match status" value="1"/>
</dbReference>
<keyword evidence="13" id="KW-0511">Multifunctional enzyme</keyword>
<dbReference type="PROSITE" id="PS01050">
    <property type="entry name" value="YJEF_C_2"/>
    <property type="match status" value="1"/>
</dbReference>
<evidence type="ECO:0000259" key="21">
    <source>
        <dbReference type="PROSITE" id="PS51385"/>
    </source>
</evidence>
<comment type="similarity">
    <text evidence="17">Belongs to the NnrD/CARKD family.</text>
</comment>
<feature type="binding site" evidence="17">
    <location>
        <begin position="478"/>
        <end position="482"/>
    </location>
    <ligand>
        <name>AMP</name>
        <dbReference type="ChEBI" id="CHEBI:456215"/>
    </ligand>
</feature>
<feature type="domain" description="YjeF C-terminal" evidence="20">
    <location>
        <begin position="277"/>
        <end position="566"/>
    </location>
</feature>
<dbReference type="EC" id="5.1.99.6" evidence="19"/>
<accession>A0A1I5BQJ9</accession>
<feature type="binding site" evidence="17">
    <location>
        <position position="511"/>
    </location>
    <ligand>
        <name>AMP</name>
        <dbReference type="ChEBI" id="CHEBI:456215"/>
    </ligand>
</feature>
<dbReference type="NCBIfam" id="TIGR00197">
    <property type="entry name" value="yjeF_nterm"/>
    <property type="match status" value="1"/>
</dbReference>
<dbReference type="Gene3D" id="3.40.1190.20">
    <property type="match status" value="1"/>
</dbReference>
<evidence type="ECO:0000256" key="17">
    <source>
        <dbReference type="HAMAP-Rule" id="MF_01965"/>
    </source>
</evidence>
<evidence type="ECO:0000259" key="20">
    <source>
        <dbReference type="PROSITE" id="PS51383"/>
    </source>
</evidence>
<evidence type="ECO:0000256" key="4">
    <source>
        <dbReference type="ARBA" id="ARBA00009524"/>
    </source>
</evidence>
<evidence type="ECO:0000256" key="12">
    <source>
        <dbReference type="ARBA" id="ARBA00023239"/>
    </source>
</evidence>
<dbReference type="Pfam" id="PF01256">
    <property type="entry name" value="Carb_kinase"/>
    <property type="match status" value="1"/>
</dbReference>
<feature type="binding site" evidence="18">
    <location>
        <position position="63"/>
    </location>
    <ligand>
        <name>K(+)</name>
        <dbReference type="ChEBI" id="CHEBI:29103"/>
    </ligand>
</feature>
<dbReference type="RefSeq" id="WP_092837243.1">
    <property type="nucleotide sequence ID" value="NZ_FOVP01000008.1"/>
</dbReference>
<dbReference type="SUPFAM" id="SSF64153">
    <property type="entry name" value="YjeF N-terminal domain-like"/>
    <property type="match status" value="1"/>
</dbReference>
<comment type="similarity">
    <text evidence="3 19">In the N-terminal section; belongs to the NnrE/AIBP family.</text>
</comment>
<dbReference type="InterPro" id="IPR036652">
    <property type="entry name" value="YjeF_N_dom_sf"/>
</dbReference>
<dbReference type="PANTHER" id="PTHR12592">
    <property type="entry name" value="ATP-DEPENDENT (S)-NAD(P)H-HYDRATE DEHYDRATASE FAMILY MEMBER"/>
    <property type="match status" value="1"/>
</dbReference>
<comment type="cofactor">
    <cofactor evidence="17">
        <name>Mg(2+)</name>
        <dbReference type="ChEBI" id="CHEBI:18420"/>
    </cofactor>
</comment>
<dbReference type="EMBL" id="FOVP01000008">
    <property type="protein sequence ID" value="SFN76876.1"/>
    <property type="molecule type" value="Genomic_DNA"/>
</dbReference>
<dbReference type="GO" id="GO:0046496">
    <property type="term" value="P:nicotinamide nucleotide metabolic process"/>
    <property type="evidence" value="ECO:0007669"/>
    <property type="project" value="UniProtKB-UniRule"/>
</dbReference>
<dbReference type="PROSITE" id="PS51383">
    <property type="entry name" value="YJEF_C_3"/>
    <property type="match status" value="1"/>
</dbReference>
<feature type="binding site" evidence="18">
    <location>
        <begin position="62"/>
        <end position="66"/>
    </location>
    <ligand>
        <name>(6S)-NADPHX</name>
        <dbReference type="ChEBI" id="CHEBI:64076"/>
    </ligand>
</feature>
<evidence type="ECO:0000256" key="2">
    <source>
        <dbReference type="ARBA" id="ARBA00000909"/>
    </source>
</evidence>
<dbReference type="GO" id="GO:0005524">
    <property type="term" value="F:ATP binding"/>
    <property type="evidence" value="ECO:0007669"/>
    <property type="project" value="UniProtKB-UniRule"/>
</dbReference>
<dbReference type="HAMAP" id="MF_01965">
    <property type="entry name" value="NADHX_dehydratase"/>
    <property type="match status" value="1"/>
</dbReference>
<proteinExistence type="inferred from homology"/>
<protein>
    <recommendedName>
        <fullName evidence="19">Bifunctional NAD(P)H-hydrate repair enzyme</fullName>
    </recommendedName>
    <alternativeName>
        <fullName evidence="19">Nicotinamide nucleotide repair protein</fullName>
    </alternativeName>
    <domain>
        <recommendedName>
            <fullName evidence="19">ADP-dependent (S)-NAD(P)H-hydrate dehydratase</fullName>
            <ecNumber evidence="19">4.2.1.136</ecNumber>
        </recommendedName>
        <alternativeName>
            <fullName evidence="19">ADP-dependent NAD(P)HX dehydratase</fullName>
        </alternativeName>
    </domain>
    <domain>
        <recommendedName>
            <fullName evidence="19">NAD(P)H-hydrate epimerase</fullName>
            <ecNumber evidence="19">5.1.99.6</ecNumber>
        </recommendedName>
    </domain>
</protein>
<dbReference type="GO" id="GO:0046872">
    <property type="term" value="F:metal ion binding"/>
    <property type="evidence" value="ECO:0007669"/>
    <property type="project" value="UniProtKB-UniRule"/>
</dbReference>
<comment type="similarity">
    <text evidence="4 19">In the C-terminal section; belongs to the NnrD/CARKD family.</text>
</comment>
<evidence type="ECO:0000313" key="23">
    <source>
        <dbReference type="Proteomes" id="UP000198599"/>
    </source>
</evidence>
<feature type="domain" description="YjeF N-terminal" evidence="21">
    <location>
        <begin position="10"/>
        <end position="231"/>
    </location>
</feature>
<evidence type="ECO:0000256" key="8">
    <source>
        <dbReference type="ARBA" id="ARBA00022857"/>
    </source>
</evidence>
<keyword evidence="22" id="KW-0808">Transferase</keyword>
<evidence type="ECO:0000256" key="6">
    <source>
        <dbReference type="ARBA" id="ARBA00022741"/>
    </source>
</evidence>
<evidence type="ECO:0000256" key="3">
    <source>
        <dbReference type="ARBA" id="ARBA00006001"/>
    </source>
</evidence>
<keyword evidence="6 17" id="KW-0547">Nucleotide-binding</keyword>
<comment type="function">
    <text evidence="14 19">Bifunctional enzyme that catalyzes the epimerization of the S- and R-forms of NAD(P)HX and the dehydration of the S-form of NAD(P)HX at the expense of ADP, which is converted to AMP. This allows the repair of both epimers of NAD(P)HX, a damaged form of NAD(P)H that is a result of enzymatic or heat-dependent hydration.</text>
</comment>
<keyword evidence="12 17" id="KW-0456">Lyase</keyword>
<dbReference type="CDD" id="cd01171">
    <property type="entry name" value="YXKO-related"/>
    <property type="match status" value="1"/>
</dbReference>
<dbReference type="GO" id="GO:0052855">
    <property type="term" value="F:ADP-dependent NAD(P)H-hydrate dehydratase activity"/>
    <property type="evidence" value="ECO:0007669"/>
    <property type="project" value="UniProtKB-UniRule"/>
</dbReference>
<evidence type="ECO:0000256" key="19">
    <source>
        <dbReference type="PIRNR" id="PIRNR017184"/>
    </source>
</evidence>
<evidence type="ECO:0000256" key="7">
    <source>
        <dbReference type="ARBA" id="ARBA00022840"/>
    </source>
</evidence>
<comment type="similarity">
    <text evidence="18">Belongs to the NnrE/AIBP family.</text>
</comment>
<evidence type="ECO:0000256" key="5">
    <source>
        <dbReference type="ARBA" id="ARBA00022723"/>
    </source>
</evidence>
<keyword evidence="10 17" id="KW-0520">NAD</keyword>
<feature type="binding site" evidence="17">
    <location>
        <position position="375"/>
    </location>
    <ligand>
        <name>(6S)-NADPHX</name>
        <dbReference type="ChEBI" id="CHEBI:64076"/>
    </ligand>
</feature>
<keyword evidence="7 17" id="KW-0067">ATP-binding</keyword>
<dbReference type="GO" id="GO:0016301">
    <property type="term" value="F:kinase activity"/>
    <property type="evidence" value="ECO:0007669"/>
    <property type="project" value="UniProtKB-KW"/>
</dbReference>
<name>A0A1I5BQJ9_9RHOB</name>
<feature type="binding site" evidence="18">
    <location>
        <position position="168"/>
    </location>
    <ligand>
        <name>K(+)</name>
        <dbReference type="ChEBI" id="CHEBI:29103"/>
    </ligand>
</feature>
<feature type="binding site" evidence="18">
    <location>
        <position position="165"/>
    </location>
    <ligand>
        <name>(6S)-NADPHX</name>
        <dbReference type="ChEBI" id="CHEBI:64076"/>
    </ligand>
</feature>
<dbReference type="OrthoDB" id="9806925at2"/>
<comment type="catalytic activity">
    <reaction evidence="2 18 19">
        <text>(6R)-NADPHX = (6S)-NADPHX</text>
        <dbReference type="Rhea" id="RHEA:32227"/>
        <dbReference type="ChEBI" id="CHEBI:64076"/>
        <dbReference type="ChEBI" id="CHEBI:64077"/>
        <dbReference type="EC" id="5.1.99.6"/>
    </reaction>
</comment>
<feature type="binding site" evidence="17">
    <location>
        <position position="512"/>
    </location>
    <ligand>
        <name>(6S)-NADPHX</name>
        <dbReference type="ChEBI" id="CHEBI:64076"/>
    </ligand>
</feature>
<comment type="cofactor">
    <cofactor evidence="18 19">
        <name>K(+)</name>
        <dbReference type="ChEBI" id="CHEBI:29103"/>
    </cofactor>
    <text evidence="18 19">Binds 1 potassium ion per subunit.</text>
</comment>
<dbReference type="PIRSF" id="PIRSF017184">
    <property type="entry name" value="Nnr"/>
    <property type="match status" value="1"/>
</dbReference>
<evidence type="ECO:0000256" key="14">
    <source>
        <dbReference type="ARBA" id="ARBA00025153"/>
    </source>
</evidence>
<reference evidence="23" key="1">
    <citation type="submission" date="2016-10" db="EMBL/GenBank/DDBJ databases">
        <authorList>
            <person name="Varghese N."/>
            <person name="Submissions S."/>
        </authorList>
    </citation>
    <scope>NUCLEOTIDE SEQUENCE [LARGE SCALE GENOMIC DNA]</scope>
    <source>
        <strain evidence="23">DSM 28463</strain>
    </source>
</reference>
<dbReference type="InterPro" id="IPR017953">
    <property type="entry name" value="Carbohydrate_kinase_pred_CS"/>
</dbReference>
<feature type="binding site" evidence="17">
    <location>
        <position position="312"/>
    </location>
    <ligand>
        <name>(6S)-NADPHX</name>
        <dbReference type="ChEBI" id="CHEBI:64076"/>
    </ligand>
</feature>
<dbReference type="SUPFAM" id="SSF53613">
    <property type="entry name" value="Ribokinase-like"/>
    <property type="match status" value="1"/>
</dbReference>
<evidence type="ECO:0000256" key="18">
    <source>
        <dbReference type="HAMAP-Rule" id="MF_01966"/>
    </source>
</evidence>
<feature type="binding site" evidence="18">
    <location>
        <position position="127"/>
    </location>
    <ligand>
        <name>K(+)</name>
        <dbReference type="ChEBI" id="CHEBI:29103"/>
    </ligand>
</feature>
<dbReference type="Gene3D" id="3.40.50.10260">
    <property type="entry name" value="YjeF N-terminal domain"/>
    <property type="match status" value="1"/>
</dbReference>
<feature type="binding site" evidence="18">
    <location>
        <begin position="131"/>
        <end position="137"/>
    </location>
    <ligand>
        <name>(6S)-NADPHX</name>
        <dbReference type="ChEBI" id="CHEBI:64076"/>
    </ligand>
</feature>
<dbReference type="HAMAP" id="MF_01966">
    <property type="entry name" value="NADHX_epimerase"/>
    <property type="match status" value="1"/>
</dbReference>
<dbReference type="InterPro" id="IPR029056">
    <property type="entry name" value="Ribokinase-like"/>
</dbReference>
<keyword evidence="9 18" id="KW-0630">Potassium</keyword>
<evidence type="ECO:0000256" key="13">
    <source>
        <dbReference type="ARBA" id="ARBA00023268"/>
    </source>
</evidence>
<dbReference type="InterPro" id="IPR030677">
    <property type="entry name" value="Nnr"/>
</dbReference>
<dbReference type="GO" id="GO:0052856">
    <property type="term" value="F:NAD(P)HX epimerase activity"/>
    <property type="evidence" value="ECO:0007669"/>
    <property type="project" value="UniProtKB-UniRule"/>
</dbReference>
<comment type="caution">
    <text evidence="18">Lacks conserved residue(s) required for the propagation of feature annotation.</text>
</comment>
<comment type="subunit">
    <text evidence="17">Homotetramer.</text>
</comment>
<dbReference type="EC" id="4.2.1.136" evidence="19"/>
<dbReference type="NCBIfam" id="TIGR00196">
    <property type="entry name" value="yjeF_cterm"/>
    <property type="match status" value="1"/>
</dbReference>
<sequence length="568" mass="59731">MTELLTAAQMRSLETAAIESGEVTGLELMERAGRGVVEAVFEEWPAYRNAPQSVAILCGPGNNGGDGFVVARLLYGKGWQVGVFLCGDPEKLPPDAKTNYELWVADGPVAELSEKALRAMPYTLYIDALFGTGLTRPLEGAAKDVISHMAGRNGDDFSDALICIDAPSGLCTDSGRIVGSDSSGFANDINRFAKLTVAFDSPKAGHFIGHGPGLCGKLVVKDIGLQNWRCFQPSKNAKPGSRPFVLRDGKAVGILRPQMLELIGPDRLVDDIRYRYQPGWPWDSLGKAGWGNHKYSHGHALILSGGAGKTGAARLAARGALRIGAGVVTLGVPPVAQMEVAGQITALMLRRIEDASALTAVLADKRITALCLGPGMGIDQRGEALVKAALEARGFHPPYEGRSVVLDADALTLISQDEALFGMLHERCILTPHAGEFARLFPDIAAKLTAPAVSGPAYSKVDATREAAKRAGCVVLFKGPDTVIAAPSGACRISSAHYARAAPWLATAGSGDVLAGFITGLLARGFAPMQAAETAAWLHVDCALAFGPGLIAEDLPETLPAVLRALEV</sequence>
<evidence type="ECO:0000256" key="10">
    <source>
        <dbReference type="ARBA" id="ARBA00023027"/>
    </source>
</evidence>
<comment type="function">
    <text evidence="17">Catalyzes the dehydration of the S-form of NAD(P)HX at the expense of ADP, which is converted to AMP. Together with NAD(P)HX epimerase, which catalyzes the epimerization of the S- and R-forms, the enzyme allows the repair of both epimers of NAD(P)HX, a damaged form of NAD(P)H that is a result of enzymatic or heat-dependent hydration.</text>
</comment>
<keyword evidence="22" id="KW-0418">Kinase</keyword>
<keyword evidence="8 17" id="KW-0521">NADP</keyword>
<dbReference type="GO" id="GO:0110051">
    <property type="term" value="P:metabolite repair"/>
    <property type="evidence" value="ECO:0007669"/>
    <property type="project" value="TreeGrafter"/>
</dbReference>
<dbReference type="STRING" id="1005928.SAMN04487859_108141"/>
<comment type="catalytic activity">
    <reaction evidence="16 17 19">
        <text>(6S)-NADPHX + ADP = AMP + phosphate + NADPH + H(+)</text>
        <dbReference type="Rhea" id="RHEA:32235"/>
        <dbReference type="ChEBI" id="CHEBI:15378"/>
        <dbReference type="ChEBI" id="CHEBI:43474"/>
        <dbReference type="ChEBI" id="CHEBI:57783"/>
        <dbReference type="ChEBI" id="CHEBI:64076"/>
        <dbReference type="ChEBI" id="CHEBI:456215"/>
        <dbReference type="ChEBI" id="CHEBI:456216"/>
        <dbReference type="EC" id="4.2.1.136"/>
    </reaction>
</comment>
<dbReference type="Proteomes" id="UP000198599">
    <property type="component" value="Unassembled WGS sequence"/>
</dbReference>
<dbReference type="AlphaFoldDB" id="A0A1I5BQJ9"/>
<feature type="binding site" evidence="17">
    <location>
        <position position="433"/>
    </location>
    <ligand>
        <name>(6S)-NADPHX</name>
        <dbReference type="ChEBI" id="CHEBI:64076"/>
    </ligand>
</feature>
<evidence type="ECO:0000256" key="9">
    <source>
        <dbReference type="ARBA" id="ARBA00022958"/>
    </source>
</evidence>
<dbReference type="InterPro" id="IPR004443">
    <property type="entry name" value="YjeF_N_dom"/>
</dbReference>
<organism evidence="22 23">
    <name type="scientific">Roseovarius lutimaris</name>
    <dbReference type="NCBI Taxonomy" id="1005928"/>
    <lineage>
        <taxon>Bacteria</taxon>
        <taxon>Pseudomonadati</taxon>
        <taxon>Pseudomonadota</taxon>
        <taxon>Alphaproteobacteria</taxon>
        <taxon>Rhodobacterales</taxon>
        <taxon>Roseobacteraceae</taxon>
        <taxon>Roseovarius</taxon>
    </lineage>
</organism>
<evidence type="ECO:0000256" key="15">
    <source>
        <dbReference type="ARBA" id="ARBA00048238"/>
    </source>
</evidence>
<keyword evidence="23" id="KW-1185">Reference proteome</keyword>
<evidence type="ECO:0000256" key="16">
    <source>
        <dbReference type="ARBA" id="ARBA00049209"/>
    </source>
</evidence>
<dbReference type="Pfam" id="PF03853">
    <property type="entry name" value="YjeF_N"/>
    <property type="match status" value="1"/>
</dbReference>
<keyword evidence="11 18" id="KW-0413">Isomerase</keyword>
<evidence type="ECO:0000313" key="22">
    <source>
        <dbReference type="EMBL" id="SFN76876.1"/>
    </source>
</evidence>
<comment type="function">
    <text evidence="18">Catalyzes the epimerization of the S- and R-forms of NAD(P)HX, a damaged form of NAD(P)H that is a result of enzymatic or heat-dependent hydration. This is a prerequisite for the S-specific NAD(P)H-hydrate dehydratase to allow the repair of both epimers of NAD(P)HX.</text>
</comment>
<evidence type="ECO:0000256" key="1">
    <source>
        <dbReference type="ARBA" id="ARBA00000013"/>
    </source>
</evidence>
<comment type="catalytic activity">
    <reaction evidence="15 17 19">
        <text>(6S)-NADHX + ADP = AMP + phosphate + NADH + H(+)</text>
        <dbReference type="Rhea" id="RHEA:32223"/>
        <dbReference type="ChEBI" id="CHEBI:15378"/>
        <dbReference type="ChEBI" id="CHEBI:43474"/>
        <dbReference type="ChEBI" id="CHEBI:57945"/>
        <dbReference type="ChEBI" id="CHEBI:64074"/>
        <dbReference type="ChEBI" id="CHEBI:456215"/>
        <dbReference type="ChEBI" id="CHEBI:456216"/>
        <dbReference type="EC" id="4.2.1.136"/>
    </reaction>
</comment>
<dbReference type="PROSITE" id="PS51385">
    <property type="entry name" value="YJEF_N"/>
    <property type="match status" value="1"/>
</dbReference>
<keyword evidence="5 18" id="KW-0479">Metal-binding</keyword>
<dbReference type="InterPro" id="IPR000631">
    <property type="entry name" value="CARKD"/>
</dbReference>
<evidence type="ECO:0000256" key="11">
    <source>
        <dbReference type="ARBA" id="ARBA00023235"/>
    </source>
</evidence>
<gene>
    <name evidence="18" type="primary">nnrE</name>
    <name evidence="17" type="synonym">nnrD</name>
    <name evidence="22" type="ORF">SAMN04487859_108141</name>
</gene>
<comment type="catalytic activity">
    <reaction evidence="1 18 19">
        <text>(6R)-NADHX = (6S)-NADHX</text>
        <dbReference type="Rhea" id="RHEA:32215"/>
        <dbReference type="ChEBI" id="CHEBI:64074"/>
        <dbReference type="ChEBI" id="CHEBI:64075"/>
        <dbReference type="EC" id="5.1.99.6"/>
    </reaction>
</comment>